<dbReference type="GO" id="GO:0016614">
    <property type="term" value="F:oxidoreductase activity, acting on CH-OH group of donors"/>
    <property type="evidence" value="ECO:0007669"/>
    <property type="project" value="InterPro"/>
</dbReference>
<keyword evidence="5" id="KW-0560">Oxidoreductase</keyword>
<dbReference type="SUPFAM" id="SSF54373">
    <property type="entry name" value="FAD-linked reductases, C-terminal domain"/>
    <property type="match status" value="1"/>
</dbReference>
<dbReference type="AlphaFoldDB" id="A0A553HWG4"/>
<reference evidence="8" key="1">
    <citation type="submission" date="2019-06" db="EMBL/GenBank/DDBJ databases">
        <title>Draft genome sequence of the griseofulvin-producing fungus Xylaria cubensis strain G536.</title>
        <authorList>
            <person name="Mead M.E."/>
            <person name="Raja H.A."/>
            <person name="Steenwyk J.L."/>
            <person name="Knowles S.L."/>
            <person name="Oberlies N.H."/>
            <person name="Rokas A."/>
        </authorList>
    </citation>
    <scope>NUCLEOTIDE SEQUENCE [LARGE SCALE GENOMIC DNA]</scope>
    <source>
        <strain evidence="8">G536</strain>
    </source>
</reference>
<dbReference type="Proteomes" id="UP000319160">
    <property type="component" value="Unassembled WGS sequence"/>
</dbReference>
<feature type="domain" description="Glucose-methanol-choline oxidoreductase C-terminal" evidence="6">
    <location>
        <begin position="496"/>
        <end position="613"/>
    </location>
</feature>
<dbReference type="OrthoDB" id="269227at2759"/>
<comment type="cofactor">
    <cofactor evidence="1">
        <name>FAD</name>
        <dbReference type="ChEBI" id="CHEBI:57692"/>
    </cofactor>
</comment>
<evidence type="ECO:0000313" key="8">
    <source>
        <dbReference type="Proteomes" id="UP000319160"/>
    </source>
</evidence>
<evidence type="ECO:0000256" key="3">
    <source>
        <dbReference type="ARBA" id="ARBA00022630"/>
    </source>
</evidence>
<dbReference type="PANTHER" id="PTHR42784:SF1">
    <property type="entry name" value="PYRANOSE 2-OXIDASE"/>
    <property type="match status" value="1"/>
</dbReference>
<dbReference type="Pfam" id="PF05199">
    <property type="entry name" value="GMC_oxred_C"/>
    <property type="match status" value="1"/>
</dbReference>
<name>A0A553HWG4_9PEZI</name>
<dbReference type="EMBL" id="VFLP01000038">
    <property type="protein sequence ID" value="TRX92280.1"/>
    <property type="molecule type" value="Genomic_DNA"/>
</dbReference>
<evidence type="ECO:0000256" key="1">
    <source>
        <dbReference type="ARBA" id="ARBA00001974"/>
    </source>
</evidence>
<evidence type="ECO:0000256" key="5">
    <source>
        <dbReference type="ARBA" id="ARBA00023002"/>
    </source>
</evidence>
<sequence>MLSSSRKLSGDAVLQINLSSSQPILFNDSSDHRAILVVSATWIVRALWKMHGYTVLLQLRIRSMIDRAQFDALDKRVNDLKRLDDGKFVMHVDVLIVGSGPIGAVYARTLIDHEGQKDPGKPIHSGFKVGRVLMVDMGAQESKKAGDHHKNSVVMQKNPSLFTNNGVHYANYNRQQKPEYNLRASAATRVVGGMSTHWTGCTPRQHPFERSKLFNDDEWESLYSKCEALFNTNEVSFESSVRHRLVKHALKDKFQKDFERGCKKPGQTKARSVETMPFAAKQLPGNESYIEWSCTATILGDLANPKPVDSRFMLMSQTQCDVLQIHPKTGKVECAIIIDLLHNKEYVVRANRYVICGGAVLTAGIVAKSVLTSGRKLDEFCPALGKYMTDQTTTLCQVVLKQDLLDEVNLRPDFLDERNQSLIKDKVLEHRKNNPNDPVPFPFNDFDPQVYTPFCEDYPWHTQIYRDVFQYFEPPPIADPRLVIDLRFFGLIESREDNRVTWDINNRDVFGMLQPTFWFEMTDHDKIQAERMKKDMTHIAEFLGDFIPGSEPQDLEPGTALHLCGIYRAGEKHSPSSVVSREGKVWASDNLYLGGCGIISVSNASNPTLTAACHALAGARQIAEELEELRAVRNS</sequence>
<dbReference type="InterPro" id="IPR036188">
    <property type="entry name" value="FAD/NAD-bd_sf"/>
</dbReference>
<dbReference type="InterPro" id="IPR007867">
    <property type="entry name" value="GMC_OxRtase_C"/>
</dbReference>
<protein>
    <recommendedName>
        <fullName evidence="6">Glucose-methanol-choline oxidoreductase C-terminal domain-containing protein</fullName>
    </recommendedName>
</protein>
<accession>A0A553HWG4</accession>
<proteinExistence type="inferred from homology"/>
<evidence type="ECO:0000313" key="7">
    <source>
        <dbReference type="EMBL" id="TRX92280.1"/>
    </source>
</evidence>
<dbReference type="SUPFAM" id="SSF51905">
    <property type="entry name" value="FAD/NAD(P)-binding domain"/>
    <property type="match status" value="1"/>
</dbReference>
<keyword evidence="3" id="KW-0285">Flavoprotein</keyword>
<dbReference type="PANTHER" id="PTHR42784">
    <property type="entry name" value="PYRANOSE 2-OXIDASE"/>
    <property type="match status" value="1"/>
</dbReference>
<evidence type="ECO:0000256" key="2">
    <source>
        <dbReference type="ARBA" id="ARBA00010790"/>
    </source>
</evidence>
<evidence type="ECO:0000256" key="4">
    <source>
        <dbReference type="ARBA" id="ARBA00022827"/>
    </source>
</evidence>
<evidence type="ECO:0000259" key="6">
    <source>
        <dbReference type="Pfam" id="PF05199"/>
    </source>
</evidence>
<comment type="caution">
    <text evidence="7">The sequence shown here is derived from an EMBL/GenBank/DDBJ whole genome shotgun (WGS) entry which is preliminary data.</text>
</comment>
<keyword evidence="8" id="KW-1185">Reference proteome</keyword>
<comment type="similarity">
    <text evidence="2">Belongs to the GMC oxidoreductase family.</text>
</comment>
<gene>
    <name evidence="7" type="ORF">FHL15_006895</name>
</gene>
<organism evidence="7 8">
    <name type="scientific">Xylaria flabelliformis</name>
    <dbReference type="NCBI Taxonomy" id="2512241"/>
    <lineage>
        <taxon>Eukaryota</taxon>
        <taxon>Fungi</taxon>
        <taxon>Dikarya</taxon>
        <taxon>Ascomycota</taxon>
        <taxon>Pezizomycotina</taxon>
        <taxon>Sordariomycetes</taxon>
        <taxon>Xylariomycetidae</taxon>
        <taxon>Xylariales</taxon>
        <taxon>Xylariaceae</taxon>
        <taxon>Xylaria</taxon>
    </lineage>
</organism>
<dbReference type="STRING" id="2512241.A0A553HWG4"/>
<keyword evidence="4" id="KW-0274">FAD</keyword>
<dbReference type="InterPro" id="IPR051473">
    <property type="entry name" value="P2Ox-like"/>
</dbReference>
<dbReference type="Gene3D" id="3.50.50.60">
    <property type="entry name" value="FAD/NAD(P)-binding domain"/>
    <property type="match status" value="1"/>
</dbReference>